<keyword evidence="4" id="KW-0732">Signal</keyword>
<dbReference type="SUPFAM" id="SSF52200">
    <property type="entry name" value="Toll/Interleukin receptor TIR domain"/>
    <property type="match status" value="1"/>
</dbReference>
<protein>
    <recommendedName>
        <fullName evidence="7">TIR domain-containing protein</fullName>
    </recommendedName>
</protein>
<evidence type="ECO:0000256" key="1">
    <source>
        <dbReference type="ARBA" id="ARBA00004167"/>
    </source>
</evidence>
<dbReference type="Gene3D" id="3.80.10.10">
    <property type="entry name" value="Ribonuclease Inhibitor"/>
    <property type="match status" value="3"/>
</dbReference>
<evidence type="ECO:0000259" key="7">
    <source>
        <dbReference type="PROSITE" id="PS50104"/>
    </source>
</evidence>
<dbReference type="SMART" id="SM00013">
    <property type="entry name" value="LRRNT"/>
    <property type="match status" value="3"/>
</dbReference>
<dbReference type="OrthoDB" id="1421090at2759"/>
<dbReference type="AlphaFoldDB" id="B4P203"/>
<dbReference type="InterPro" id="IPR000372">
    <property type="entry name" value="LRRNT"/>
</dbReference>
<reference evidence="8 9" key="2">
    <citation type="journal article" date="2007" name="PLoS Biol.">
        <title>Principles of genome evolution in the Drosophila melanogaster species group.</title>
        <authorList>
            <person name="Ranz J.M."/>
            <person name="Maurin D."/>
            <person name="Chan Y.S."/>
            <person name="von Grotthuss M."/>
            <person name="Hillier L.W."/>
            <person name="Roote J."/>
            <person name="Ashburner M."/>
            <person name="Bergman C.M."/>
        </authorList>
    </citation>
    <scope>NUCLEOTIDE SEQUENCE [LARGE SCALE GENOMIC DNA]</scope>
    <source>
        <strain evidence="9">Tai18E2 / Tucson 14021-0261.01</strain>
    </source>
</reference>
<dbReference type="GO" id="GO:0007165">
    <property type="term" value="P:signal transduction"/>
    <property type="evidence" value="ECO:0007669"/>
    <property type="project" value="InterPro"/>
</dbReference>
<feature type="domain" description="TIR" evidence="7">
    <location>
        <begin position="905"/>
        <end position="1040"/>
    </location>
</feature>
<keyword evidence="9" id="KW-1185">Reference proteome</keyword>
<keyword evidence="6" id="KW-0472">Membrane</keyword>
<dbReference type="PANTHER" id="PTHR24365:SF530">
    <property type="entry name" value="MSTPROX-RELATED"/>
    <property type="match status" value="1"/>
</dbReference>
<evidence type="ECO:0000313" key="8">
    <source>
        <dbReference type="EMBL" id="EDW88174.2"/>
    </source>
</evidence>
<dbReference type="eggNOG" id="KOG4641">
    <property type="taxonomic scope" value="Eukaryota"/>
</dbReference>
<keyword evidence="3" id="KW-0812">Transmembrane</keyword>
<evidence type="ECO:0000256" key="2">
    <source>
        <dbReference type="ARBA" id="ARBA00022614"/>
    </source>
</evidence>
<dbReference type="InterPro" id="IPR032675">
    <property type="entry name" value="LRR_dom_sf"/>
</dbReference>
<dbReference type="PANTHER" id="PTHR24365">
    <property type="entry name" value="TOLL-LIKE RECEPTOR"/>
    <property type="match status" value="1"/>
</dbReference>
<dbReference type="SMART" id="SM00255">
    <property type="entry name" value="TIR"/>
    <property type="match status" value="1"/>
</dbReference>
<reference evidence="8 9" key="1">
    <citation type="journal article" date="2007" name="Nature">
        <title>Evolution of genes and genomes on the Drosophila phylogeny.</title>
        <authorList>
            <consortium name="Drosophila 12 Genomes Consortium"/>
            <person name="Clark A.G."/>
            <person name="Eisen M.B."/>
            <person name="Smith D.R."/>
            <person name="Bergman C.M."/>
            <person name="Oliver B."/>
            <person name="Markow T.A."/>
            <person name="Kaufman T.C."/>
            <person name="Kellis M."/>
            <person name="Gelbart W."/>
            <person name="Iyer V.N."/>
            <person name="Pollard D.A."/>
            <person name="Sackton T.B."/>
            <person name="Larracuente A.M."/>
            <person name="Singh N.D."/>
            <person name="Abad J.P."/>
            <person name="Abt D.N."/>
            <person name="Adryan B."/>
            <person name="Aguade M."/>
            <person name="Akashi H."/>
            <person name="Anderson W.W."/>
            <person name="Aquadro C.F."/>
            <person name="Ardell D.H."/>
            <person name="Arguello R."/>
            <person name="Artieri C.G."/>
            <person name="Barbash D.A."/>
            <person name="Barker D."/>
            <person name="Barsanti P."/>
            <person name="Batterham P."/>
            <person name="Batzoglou S."/>
            <person name="Begun D."/>
            <person name="Bhutkar A."/>
            <person name="Blanco E."/>
            <person name="Bosak S.A."/>
            <person name="Bradley R.K."/>
            <person name="Brand A.D."/>
            <person name="Brent M.R."/>
            <person name="Brooks A.N."/>
            <person name="Brown R.H."/>
            <person name="Butlin R.K."/>
            <person name="Caggese C."/>
            <person name="Calvi B.R."/>
            <person name="Bernardo de Carvalho A."/>
            <person name="Caspi A."/>
            <person name="Castrezana S."/>
            <person name="Celniker S.E."/>
            <person name="Chang J.L."/>
            <person name="Chapple C."/>
            <person name="Chatterji S."/>
            <person name="Chinwalla A."/>
            <person name="Civetta A."/>
            <person name="Clifton S.W."/>
            <person name="Comeron J.M."/>
            <person name="Costello J.C."/>
            <person name="Coyne J.A."/>
            <person name="Daub J."/>
            <person name="David R.G."/>
            <person name="Delcher A.L."/>
            <person name="Delehaunty K."/>
            <person name="Do C.B."/>
            <person name="Ebling H."/>
            <person name="Edwards K."/>
            <person name="Eickbush T."/>
            <person name="Evans J.D."/>
            <person name="Filipski A."/>
            <person name="Findeiss S."/>
            <person name="Freyhult E."/>
            <person name="Fulton L."/>
            <person name="Fulton R."/>
            <person name="Garcia A.C."/>
            <person name="Gardiner A."/>
            <person name="Garfield D.A."/>
            <person name="Garvin B.E."/>
            <person name="Gibson G."/>
            <person name="Gilbert D."/>
            <person name="Gnerre S."/>
            <person name="Godfrey J."/>
            <person name="Good R."/>
            <person name="Gotea V."/>
            <person name="Gravely B."/>
            <person name="Greenberg A.J."/>
            <person name="Griffiths-Jones S."/>
            <person name="Gross S."/>
            <person name="Guigo R."/>
            <person name="Gustafson E.A."/>
            <person name="Haerty W."/>
            <person name="Hahn M.W."/>
            <person name="Halligan D.L."/>
            <person name="Halpern A.L."/>
            <person name="Halter G.M."/>
            <person name="Han M.V."/>
            <person name="Heger A."/>
            <person name="Hillier L."/>
            <person name="Hinrichs A.S."/>
            <person name="Holmes I."/>
            <person name="Hoskins R.A."/>
            <person name="Hubisz M.J."/>
            <person name="Hultmark D."/>
            <person name="Huntley M.A."/>
            <person name="Jaffe D.B."/>
            <person name="Jagadeeshan S."/>
            <person name="Jeck W.R."/>
            <person name="Johnson J."/>
            <person name="Jones C.D."/>
            <person name="Jordan W.C."/>
            <person name="Karpen G.H."/>
            <person name="Kataoka E."/>
            <person name="Keightley P.D."/>
            <person name="Kheradpour P."/>
            <person name="Kirkness E.F."/>
            <person name="Koerich L.B."/>
            <person name="Kristiansen K."/>
            <person name="Kudrna D."/>
            <person name="Kulathinal R.J."/>
            <person name="Kumar S."/>
            <person name="Kwok R."/>
            <person name="Lander E."/>
            <person name="Langley C.H."/>
            <person name="Lapoint R."/>
            <person name="Lazzaro B.P."/>
            <person name="Lee S.J."/>
            <person name="Levesque L."/>
            <person name="Li R."/>
            <person name="Lin C.F."/>
            <person name="Lin M.F."/>
            <person name="Lindblad-Toh K."/>
            <person name="Llopart A."/>
            <person name="Long M."/>
            <person name="Low L."/>
            <person name="Lozovsky E."/>
            <person name="Lu J."/>
            <person name="Luo M."/>
            <person name="Machado C.A."/>
            <person name="Makalowski W."/>
            <person name="Marzo M."/>
            <person name="Matsuda M."/>
            <person name="Matzkin L."/>
            <person name="McAllister B."/>
            <person name="McBride C.S."/>
            <person name="McKernan B."/>
            <person name="McKernan K."/>
            <person name="Mendez-Lago M."/>
            <person name="Minx P."/>
            <person name="Mollenhauer M.U."/>
            <person name="Montooth K."/>
            <person name="Mount S.M."/>
            <person name="Mu X."/>
            <person name="Myers E."/>
            <person name="Negre B."/>
            <person name="Newfeld S."/>
            <person name="Nielsen R."/>
            <person name="Noor M.A."/>
            <person name="O'Grady P."/>
            <person name="Pachter L."/>
            <person name="Papaceit M."/>
            <person name="Parisi M.J."/>
            <person name="Parisi M."/>
            <person name="Parts L."/>
            <person name="Pedersen J.S."/>
            <person name="Pesole G."/>
            <person name="Phillippy A.M."/>
            <person name="Ponting C.P."/>
            <person name="Pop M."/>
            <person name="Porcelli D."/>
            <person name="Powell J.R."/>
            <person name="Prohaska S."/>
            <person name="Pruitt K."/>
            <person name="Puig M."/>
            <person name="Quesneville H."/>
            <person name="Ram K.R."/>
            <person name="Rand D."/>
            <person name="Rasmussen M.D."/>
            <person name="Reed L.K."/>
            <person name="Reenan R."/>
            <person name="Reily A."/>
            <person name="Remington K.A."/>
            <person name="Rieger T.T."/>
            <person name="Ritchie M.G."/>
            <person name="Robin C."/>
            <person name="Rogers Y.H."/>
            <person name="Rohde C."/>
            <person name="Rozas J."/>
            <person name="Rubenfield M.J."/>
            <person name="Ruiz A."/>
            <person name="Russo S."/>
            <person name="Salzberg S.L."/>
            <person name="Sanchez-Gracia A."/>
            <person name="Saranga D.J."/>
            <person name="Sato H."/>
            <person name="Schaeffer S.W."/>
            <person name="Schatz M.C."/>
            <person name="Schlenke T."/>
            <person name="Schwartz R."/>
            <person name="Segarra C."/>
            <person name="Singh R.S."/>
            <person name="Sirot L."/>
            <person name="Sirota M."/>
            <person name="Sisneros N.B."/>
            <person name="Smith C.D."/>
            <person name="Smith T.F."/>
            <person name="Spieth J."/>
            <person name="Stage D.E."/>
            <person name="Stark A."/>
            <person name="Stephan W."/>
            <person name="Strausberg R.L."/>
            <person name="Strempel S."/>
            <person name="Sturgill D."/>
            <person name="Sutton G."/>
            <person name="Sutton G.G."/>
            <person name="Tao W."/>
            <person name="Teichmann S."/>
            <person name="Tobari Y.N."/>
            <person name="Tomimura Y."/>
            <person name="Tsolas J.M."/>
            <person name="Valente V.L."/>
            <person name="Venter E."/>
            <person name="Venter J.C."/>
            <person name="Vicario S."/>
            <person name="Vieira F.G."/>
            <person name="Vilella A.J."/>
            <person name="Villasante A."/>
            <person name="Walenz B."/>
            <person name="Wang J."/>
            <person name="Wasserman M."/>
            <person name="Watts T."/>
            <person name="Wilson D."/>
            <person name="Wilson R.K."/>
            <person name="Wing R.A."/>
            <person name="Wolfner M.F."/>
            <person name="Wong A."/>
            <person name="Wong G.K."/>
            <person name="Wu C.I."/>
            <person name="Wu G."/>
            <person name="Yamamoto D."/>
            <person name="Yang H.P."/>
            <person name="Yang S.P."/>
            <person name="Yorke J.A."/>
            <person name="Yoshida K."/>
            <person name="Zdobnov E."/>
            <person name="Zhang P."/>
            <person name="Zhang Y."/>
            <person name="Zimin A.V."/>
            <person name="Baldwin J."/>
            <person name="Abdouelleil A."/>
            <person name="Abdulkadir J."/>
            <person name="Abebe A."/>
            <person name="Abera B."/>
            <person name="Abreu J."/>
            <person name="Acer S.C."/>
            <person name="Aftuck L."/>
            <person name="Alexander A."/>
            <person name="An P."/>
            <person name="Anderson E."/>
            <person name="Anderson S."/>
            <person name="Arachi H."/>
            <person name="Azer M."/>
            <person name="Bachantsang P."/>
            <person name="Barry A."/>
            <person name="Bayul T."/>
            <person name="Berlin A."/>
            <person name="Bessette D."/>
            <person name="Bloom T."/>
            <person name="Blye J."/>
            <person name="Boguslavskiy L."/>
            <person name="Bonnet C."/>
            <person name="Boukhgalter B."/>
            <person name="Bourzgui I."/>
            <person name="Brown A."/>
            <person name="Cahill P."/>
            <person name="Channer S."/>
            <person name="Cheshatsang Y."/>
            <person name="Chuda L."/>
            <person name="Citroen M."/>
            <person name="Collymore A."/>
            <person name="Cooke P."/>
            <person name="Costello M."/>
            <person name="D'Aco K."/>
            <person name="Daza R."/>
            <person name="De Haan G."/>
            <person name="DeGray S."/>
            <person name="DeMaso C."/>
            <person name="Dhargay N."/>
            <person name="Dooley K."/>
            <person name="Dooley E."/>
            <person name="Doricent M."/>
            <person name="Dorje P."/>
            <person name="Dorjee K."/>
            <person name="Dupes A."/>
            <person name="Elong R."/>
            <person name="Falk J."/>
            <person name="Farina A."/>
            <person name="Faro S."/>
            <person name="Ferguson D."/>
            <person name="Fisher S."/>
            <person name="Foley C.D."/>
            <person name="Franke A."/>
            <person name="Friedrich D."/>
            <person name="Gadbois L."/>
            <person name="Gearin G."/>
            <person name="Gearin C.R."/>
            <person name="Giannoukos G."/>
            <person name="Goode T."/>
            <person name="Graham J."/>
            <person name="Grandbois E."/>
            <person name="Grewal S."/>
            <person name="Gyaltsen K."/>
            <person name="Hafez N."/>
            <person name="Hagos B."/>
            <person name="Hall J."/>
            <person name="Henson C."/>
            <person name="Hollinger A."/>
            <person name="Honan T."/>
            <person name="Huard M.D."/>
            <person name="Hughes L."/>
            <person name="Hurhula B."/>
            <person name="Husby M.E."/>
            <person name="Kamat A."/>
            <person name="Kanga B."/>
            <person name="Kashin S."/>
            <person name="Khazanovich D."/>
            <person name="Kisner P."/>
            <person name="Lance K."/>
            <person name="Lara M."/>
            <person name="Lee W."/>
            <person name="Lennon N."/>
            <person name="Letendre F."/>
            <person name="LeVine R."/>
            <person name="Lipovsky A."/>
            <person name="Liu X."/>
            <person name="Liu J."/>
            <person name="Liu S."/>
            <person name="Lokyitsang T."/>
            <person name="Lokyitsang Y."/>
            <person name="Lubonja R."/>
            <person name="Lui A."/>
            <person name="MacDonald P."/>
            <person name="Magnisalis V."/>
            <person name="Maru K."/>
            <person name="Matthews C."/>
            <person name="McCusker W."/>
            <person name="McDonough S."/>
            <person name="Mehta T."/>
            <person name="Meldrim J."/>
            <person name="Meneus L."/>
            <person name="Mihai O."/>
            <person name="Mihalev A."/>
            <person name="Mihova T."/>
            <person name="Mittelman R."/>
            <person name="Mlenga V."/>
            <person name="Montmayeur A."/>
            <person name="Mulrain L."/>
            <person name="Navidi A."/>
            <person name="Naylor J."/>
            <person name="Negash T."/>
            <person name="Nguyen T."/>
            <person name="Nguyen N."/>
            <person name="Nicol R."/>
            <person name="Norbu C."/>
            <person name="Norbu N."/>
            <person name="Novod N."/>
            <person name="O'Neill B."/>
            <person name="Osman S."/>
            <person name="Markiewicz E."/>
            <person name="Oyono O.L."/>
            <person name="Patti C."/>
            <person name="Phunkhang P."/>
            <person name="Pierre F."/>
            <person name="Priest M."/>
            <person name="Raghuraman S."/>
            <person name="Rege F."/>
            <person name="Reyes R."/>
            <person name="Rise C."/>
            <person name="Rogov P."/>
            <person name="Ross K."/>
            <person name="Ryan E."/>
            <person name="Settipalli S."/>
            <person name="Shea T."/>
            <person name="Sherpa N."/>
            <person name="Shi L."/>
            <person name="Shih D."/>
            <person name="Sparrow T."/>
            <person name="Spaulding J."/>
            <person name="Stalker J."/>
            <person name="Stange-Thomann N."/>
            <person name="Stavropoulos S."/>
            <person name="Stone C."/>
            <person name="Strader C."/>
            <person name="Tesfaye S."/>
            <person name="Thomson T."/>
            <person name="Thoulutsang Y."/>
            <person name="Thoulutsang D."/>
            <person name="Topham K."/>
            <person name="Topping I."/>
            <person name="Tsamla T."/>
            <person name="Vassiliev H."/>
            <person name="Vo A."/>
            <person name="Wangchuk T."/>
            <person name="Wangdi T."/>
            <person name="Weiand M."/>
            <person name="Wilkinson J."/>
            <person name="Wilson A."/>
            <person name="Yadav S."/>
            <person name="Young G."/>
            <person name="Yu Q."/>
            <person name="Zembek L."/>
            <person name="Zhong D."/>
            <person name="Zimmer A."/>
            <person name="Zwirko Z."/>
            <person name="Jaffe D.B."/>
            <person name="Alvarez P."/>
            <person name="Brockman W."/>
            <person name="Butler J."/>
            <person name="Chin C."/>
            <person name="Gnerre S."/>
            <person name="Grabherr M."/>
            <person name="Kleber M."/>
            <person name="Mauceli E."/>
            <person name="MacCallum I."/>
        </authorList>
    </citation>
    <scope>NUCLEOTIDE SEQUENCE [LARGE SCALE GENOMIC DNA]</scope>
    <source>
        <strain evidence="9">Tai18E2 / Tucson 14021-0261.01</strain>
    </source>
</reference>
<dbReference type="InterPro" id="IPR035897">
    <property type="entry name" value="Toll_tir_struct_dom_sf"/>
</dbReference>
<dbReference type="SUPFAM" id="SSF52058">
    <property type="entry name" value="L domain-like"/>
    <property type="match status" value="2"/>
</dbReference>
<accession>B4P203</accession>
<dbReference type="GO" id="GO:0038023">
    <property type="term" value="F:signaling receptor activity"/>
    <property type="evidence" value="ECO:0007669"/>
    <property type="project" value="TreeGrafter"/>
</dbReference>
<dbReference type="Pfam" id="PF13676">
    <property type="entry name" value="TIR_2"/>
    <property type="match status" value="1"/>
</dbReference>
<dbReference type="GO" id="GO:0005886">
    <property type="term" value="C:plasma membrane"/>
    <property type="evidence" value="ECO:0007669"/>
    <property type="project" value="TreeGrafter"/>
</dbReference>
<dbReference type="HOGENOM" id="CLU_014808_0_0_1"/>
<evidence type="ECO:0000313" key="9">
    <source>
        <dbReference type="Proteomes" id="UP000002282"/>
    </source>
</evidence>
<dbReference type="PROSITE" id="PS50104">
    <property type="entry name" value="TIR"/>
    <property type="match status" value="1"/>
</dbReference>
<name>B4P203_DROYA</name>
<dbReference type="KEGG" id="dya:Dyak_GE12336"/>
<keyword evidence="5" id="KW-1133">Transmembrane helix</keyword>
<gene>
    <name evidence="8" type="primary">Dyak\GE12336</name>
    <name evidence="8" type="synonym">dyak_GLEANR_1260</name>
    <name evidence="8" type="synonym">GE12336</name>
    <name evidence="8" type="ORF">Dyak_GE12336</name>
</gene>
<dbReference type="InterPro" id="IPR000157">
    <property type="entry name" value="TIR_dom"/>
</dbReference>
<comment type="subcellular location">
    <subcellularLocation>
        <location evidence="1">Membrane</location>
        <topology evidence="1">Single-pass membrane protein</topology>
    </subcellularLocation>
</comment>
<dbReference type="EMBL" id="CM000157">
    <property type="protein sequence ID" value="EDW88174.2"/>
    <property type="molecule type" value="Genomic_DNA"/>
</dbReference>
<keyword evidence="2" id="KW-0433">Leucine-rich repeat</keyword>
<dbReference type="SMART" id="SM00364">
    <property type="entry name" value="LRR_BAC"/>
    <property type="match status" value="5"/>
</dbReference>
<proteinExistence type="predicted"/>
<evidence type="ECO:0000256" key="3">
    <source>
        <dbReference type="ARBA" id="ARBA00022692"/>
    </source>
</evidence>
<organism evidence="8 9">
    <name type="scientific">Drosophila yakuba</name>
    <name type="common">Fruit fly</name>
    <dbReference type="NCBI Taxonomy" id="7245"/>
    <lineage>
        <taxon>Eukaryota</taxon>
        <taxon>Metazoa</taxon>
        <taxon>Ecdysozoa</taxon>
        <taxon>Arthropoda</taxon>
        <taxon>Hexapoda</taxon>
        <taxon>Insecta</taxon>
        <taxon>Pterygota</taxon>
        <taxon>Neoptera</taxon>
        <taxon>Endopterygota</taxon>
        <taxon>Diptera</taxon>
        <taxon>Brachycera</taxon>
        <taxon>Muscomorpha</taxon>
        <taxon>Ephydroidea</taxon>
        <taxon>Drosophilidae</taxon>
        <taxon>Drosophila</taxon>
        <taxon>Sophophora</taxon>
    </lineage>
</organism>
<dbReference type="Proteomes" id="UP000002282">
    <property type="component" value="Chromosome 2L"/>
</dbReference>
<evidence type="ECO:0000256" key="5">
    <source>
        <dbReference type="ARBA" id="ARBA00022989"/>
    </source>
</evidence>
<evidence type="ECO:0000256" key="6">
    <source>
        <dbReference type="ARBA" id="ARBA00023136"/>
    </source>
</evidence>
<dbReference type="PRINTS" id="PR01537">
    <property type="entry name" value="INTRLKN1R1F"/>
</dbReference>
<sequence>MLEVLQMFKGVHCSKQLDNIRKDYCEIYFGEFAENRSCSITDNIVTTEDYQMSLVFSTLKINWTSPVFHRWNIYKICNETDYELVKIAVHGIRSGVDMRIGPGVHYLGLLGIRESVGYDIYLPSLLITETDVHYANGPQILTFKYVYDSPLNSMIINNYIRKTMNDTKQIKIHNPNTFEKPTLTVEENVFYGKYNLSGVTFTGLNVEGLTAKTFENLASISRLNFDNAVLKDLSFLRSSTLQESLTYCIMKVASVVDLKNFDKFTNLEAIELNRYKSFKNFTAVICEPYKSYCKFTFGINKVACPFQCSCTYDRDNSRLEIDCRQKDLTSIPSLPVSKKGYSILVFQSNRLAELPYKSLEGYKNIKSLDVSYNQLASLSVSQLPKSLYYLDIRHNNITTLSPQVVEYLHKVNTFNQFGNKWIIYCDEYNLQDFFWNKAKLIRIIASKFDAIMDYMEVGSKGAYLSYFFAENIDHLYLEAHEDDIIGALSSSDIYFDLKIMEALNHVIWLFSGEYDEIILHHLNAPCPYRCSCCFERQTGEFFINCQNLTLDFYPRLPNSMPNNTTLYLDANEISKLTNPDNIIVTGHASIQKLHMSQNLLRELPLHLLPENITYLDVRNNLLRYLDDGVVAFLEYRENITQIELSGNPWECNCRAKTFLSYLRKHEPMEYETVLQRVNITQDKCPADCICCVDTSNSESLTLMIDCSGKKLREVPPLPTPALGQTTLIFERNNLEKWPSCLLPGYSSVTRFYLANNRLSDIDQLPEKLLHLDISNNNFSALDNRVRGFLQKRMNSSQMKLSLFGNPWTCSCKEKDFLVFVKAQVKNIANASAIQCIGTGRSLIEIDETDICPSVLIYYTSLAVSLLIIAVSTNVFICFRQPILIWFYEHEICLSLAARRELDEDKKYDAFLSFTHKDEEFIEEFVDRLENGKHKFRLCFYLRDWLVGESIPDCINQSVKDSRRIIILMTKNFLQSTWGRLEFRLALHATSKDRCKRLIVVLYPDVENFDDLDSELRTYMVLNTYLERNNPNFWNKLIYSMPHDLHSKRRRSDAETKV</sequence>
<dbReference type="Gene3D" id="3.40.50.10140">
    <property type="entry name" value="Toll/interleukin-1 receptor homology (TIR) domain"/>
    <property type="match status" value="1"/>
</dbReference>
<dbReference type="FunFam" id="3.80.10.10:FF:000727">
    <property type="entry name" value="Toll-like protein"/>
    <property type="match status" value="1"/>
</dbReference>
<evidence type="ECO:0000256" key="4">
    <source>
        <dbReference type="ARBA" id="ARBA00022729"/>
    </source>
</evidence>